<accession>K1PNS1</accession>
<dbReference type="GO" id="GO:0016241">
    <property type="term" value="P:regulation of macroautophagy"/>
    <property type="evidence" value="ECO:0007669"/>
    <property type="project" value="UniProtKB-ARBA"/>
</dbReference>
<evidence type="ECO:0000259" key="11">
    <source>
        <dbReference type="Pfam" id="PF02055"/>
    </source>
</evidence>
<evidence type="ECO:0000256" key="9">
    <source>
        <dbReference type="ARBA" id="ARBA00023098"/>
    </source>
</evidence>
<comment type="pathway">
    <text evidence="2">Sphingolipid metabolism.</text>
</comment>
<dbReference type="GO" id="GO:0010605">
    <property type="term" value="P:negative regulation of macromolecule metabolic process"/>
    <property type="evidence" value="ECO:0007669"/>
    <property type="project" value="UniProtKB-ARBA"/>
</dbReference>
<dbReference type="GO" id="GO:0032006">
    <property type="term" value="P:regulation of TOR signaling"/>
    <property type="evidence" value="ECO:0007669"/>
    <property type="project" value="UniProtKB-ARBA"/>
</dbReference>
<dbReference type="GO" id="GO:0008202">
    <property type="term" value="P:steroid metabolic process"/>
    <property type="evidence" value="ECO:0007669"/>
    <property type="project" value="UniProtKB-ARBA"/>
</dbReference>
<dbReference type="InterPro" id="IPR017853">
    <property type="entry name" value="GH"/>
</dbReference>
<evidence type="ECO:0000256" key="2">
    <source>
        <dbReference type="ARBA" id="ARBA00004991"/>
    </source>
</evidence>
<evidence type="ECO:0000256" key="8">
    <source>
        <dbReference type="ARBA" id="ARBA00022919"/>
    </source>
</evidence>
<dbReference type="GO" id="GO:0005774">
    <property type="term" value="C:vacuolar membrane"/>
    <property type="evidence" value="ECO:0007669"/>
    <property type="project" value="UniProtKB-ARBA"/>
</dbReference>
<dbReference type="InterPro" id="IPR001139">
    <property type="entry name" value="Glyco_hydro_30"/>
</dbReference>
<keyword evidence="9 10" id="KW-0443">Lipid metabolism</keyword>
<organism evidence="13">
    <name type="scientific">Magallana gigas</name>
    <name type="common">Pacific oyster</name>
    <name type="synonym">Crassostrea gigas</name>
    <dbReference type="NCBI Taxonomy" id="29159"/>
    <lineage>
        <taxon>Eukaryota</taxon>
        <taxon>Metazoa</taxon>
        <taxon>Spiralia</taxon>
        <taxon>Lophotrochozoa</taxon>
        <taxon>Mollusca</taxon>
        <taxon>Bivalvia</taxon>
        <taxon>Autobranchia</taxon>
        <taxon>Pteriomorphia</taxon>
        <taxon>Ostreida</taxon>
        <taxon>Ostreoidea</taxon>
        <taxon>Ostreidae</taxon>
        <taxon>Magallana</taxon>
    </lineage>
</organism>
<dbReference type="InterPro" id="IPR033453">
    <property type="entry name" value="Glyco_hydro_30_TIM-barrel"/>
</dbReference>
<sequence>MRKWQRLLEAGNNLGKGPIDPELKEIVESERIKLLHNAAGASNLPVPVPKEEEAREENSHLDLYTFHYIDANIKKRDLKKHKKFEGQFMKLYQICHKDSQPVQDASVVDKNETSLLEKEAEKLKLLQALAKNYANEHSEDKDEQCDALSNRYGRHDLSNKVGRPCSKLSFGPGNIVCRCNASYCDTVEPIEPLTSGSFALYTSNSNGSRLVKSVNSLSKSTAGVVVRIDTNTSYQSLFGFGGAFTDAAAINIANLSSGAANYVIDSYYGPQGIEYSVGRVPIGSCDFSTHPYSYDDVDGDFNLTKFQLAKEDLTLKIPLIQRAISVSKRNISFFGSPWTAPAWMKTNNNLTGKGSIRGEAGNSYHKAWALHFVKFLDAYKQHNISFWGLTAQNEPTDGNIDHFPFQATGWTPEQQRDFIAKDLGPTLHANGYKDIKLMMLDDQRLLMTYWADTILTDPDASKYISGVAVHWYMDAISPTFALDYVHKKFPNHFMFGTEACYDTIIHPVNLGNWKHAEGYANDIMQDLEHWVTGWTDWNLALNMEGGPNWVHNYVDSPIIVNAEKDEFYKQPMFYAMGHFSKFLPPGSLRIGHTVKGSVPKDIKILSFKTPSKYFVIVILNKSDTDFKLCLQIPSGECINITAAQHSINTVVTSTSK</sequence>
<evidence type="ECO:0000256" key="3">
    <source>
        <dbReference type="ARBA" id="ARBA00005189"/>
    </source>
</evidence>
<dbReference type="SUPFAM" id="SSF51445">
    <property type="entry name" value="(Trans)glycosidases"/>
    <property type="match status" value="1"/>
</dbReference>
<keyword evidence="7 10" id="KW-0378">Hydrolase</keyword>
<dbReference type="FunFam" id="3.20.20.80:FF:000030">
    <property type="entry name" value="Lysosomal acid glucosylceramidase"/>
    <property type="match status" value="1"/>
</dbReference>
<dbReference type="PANTHER" id="PTHR11069:SF23">
    <property type="entry name" value="LYSOSOMAL ACID GLUCOSYLCERAMIDASE"/>
    <property type="match status" value="1"/>
</dbReference>
<comment type="similarity">
    <text evidence="4 10">Belongs to the glycosyl hydrolase 30 family.</text>
</comment>
<gene>
    <name evidence="13" type="ORF">CGI_10005972</name>
</gene>
<name>K1PNS1_MAGGI</name>
<proteinExistence type="inferred from homology"/>
<dbReference type="GO" id="GO:0006066">
    <property type="term" value="P:alcohol metabolic process"/>
    <property type="evidence" value="ECO:0007669"/>
    <property type="project" value="UniProtKB-ARBA"/>
</dbReference>
<evidence type="ECO:0000256" key="1">
    <source>
        <dbReference type="ARBA" id="ARBA00001013"/>
    </source>
</evidence>
<evidence type="ECO:0000256" key="7">
    <source>
        <dbReference type="ARBA" id="ARBA00022801"/>
    </source>
</evidence>
<dbReference type="EC" id="3.2.1.45" evidence="5 10"/>
<evidence type="ECO:0000313" key="13">
    <source>
        <dbReference type="EMBL" id="EKC20499.1"/>
    </source>
</evidence>
<evidence type="ECO:0000256" key="10">
    <source>
        <dbReference type="RuleBase" id="RU361188"/>
    </source>
</evidence>
<keyword evidence="8 10" id="KW-0746">Sphingolipid metabolism</keyword>
<dbReference type="PRINTS" id="PR00843">
    <property type="entry name" value="GLHYDRLASE30"/>
</dbReference>
<evidence type="ECO:0000256" key="4">
    <source>
        <dbReference type="ARBA" id="ARBA00005382"/>
    </source>
</evidence>
<comment type="pathway">
    <text evidence="3">Lipid metabolism.</text>
</comment>
<evidence type="ECO:0000256" key="5">
    <source>
        <dbReference type="ARBA" id="ARBA00012658"/>
    </source>
</evidence>
<dbReference type="GO" id="GO:0006914">
    <property type="term" value="P:autophagy"/>
    <property type="evidence" value="ECO:0007669"/>
    <property type="project" value="UniProtKB-ARBA"/>
</dbReference>
<dbReference type="GO" id="GO:0042391">
    <property type="term" value="P:regulation of membrane potential"/>
    <property type="evidence" value="ECO:0007669"/>
    <property type="project" value="UniProtKB-ARBA"/>
</dbReference>
<comment type="catalytic activity">
    <reaction evidence="1">
        <text>a beta-D-glucosyl-(1&lt;-&gt;1')-N-acylsphing-4-enine + H2O = an N-acylsphing-4-enine + D-glucose</text>
        <dbReference type="Rhea" id="RHEA:13269"/>
        <dbReference type="ChEBI" id="CHEBI:4167"/>
        <dbReference type="ChEBI" id="CHEBI:15377"/>
        <dbReference type="ChEBI" id="CHEBI:22801"/>
        <dbReference type="ChEBI" id="CHEBI:52639"/>
        <dbReference type="EC" id="3.2.1.45"/>
    </reaction>
    <physiologicalReaction direction="left-to-right" evidence="1">
        <dbReference type="Rhea" id="RHEA:13270"/>
    </physiologicalReaction>
</comment>
<dbReference type="GO" id="GO:0006680">
    <property type="term" value="P:glucosylceramide catabolic process"/>
    <property type="evidence" value="ECO:0007669"/>
    <property type="project" value="TreeGrafter"/>
</dbReference>
<keyword evidence="10" id="KW-0326">Glycosidase</keyword>
<dbReference type="GO" id="GO:0007040">
    <property type="term" value="P:lysosome organization"/>
    <property type="evidence" value="ECO:0007669"/>
    <property type="project" value="UniProtKB-ARBA"/>
</dbReference>
<dbReference type="FunCoup" id="K1PNS1">
    <property type="interactions" value="149"/>
</dbReference>
<dbReference type="GO" id="GO:0016758">
    <property type="term" value="F:hexosyltransferase activity"/>
    <property type="evidence" value="ECO:0007669"/>
    <property type="project" value="UniProtKB-ARBA"/>
</dbReference>
<evidence type="ECO:0000256" key="6">
    <source>
        <dbReference type="ARBA" id="ARBA00022729"/>
    </source>
</evidence>
<dbReference type="HOGENOM" id="CLU_014379_1_2_1"/>
<dbReference type="SUPFAM" id="SSF51011">
    <property type="entry name" value="Glycosyl hydrolase domain"/>
    <property type="match status" value="1"/>
</dbReference>
<evidence type="ECO:0000259" key="12">
    <source>
        <dbReference type="Pfam" id="PF17189"/>
    </source>
</evidence>
<feature type="domain" description="Glycosyl hydrolase family 30 TIM-barrel" evidence="11">
    <location>
        <begin position="239"/>
        <end position="583"/>
    </location>
</feature>
<protein>
    <recommendedName>
        <fullName evidence="5 10">Glucosylceramidase</fullName>
        <ecNumber evidence="5 10">3.2.1.45</ecNumber>
    </recommendedName>
</protein>
<dbReference type="GO" id="GO:0051246">
    <property type="term" value="P:regulation of protein metabolic process"/>
    <property type="evidence" value="ECO:0007669"/>
    <property type="project" value="UniProtKB-ARBA"/>
</dbReference>
<dbReference type="GO" id="GO:0004348">
    <property type="term" value="F:glucosylceramidase activity"/>
    <property type="evidence" value="ECO:0007669"/>
    <property type="project" value="UniProtKB-EC"/>
</dbReference>
<dbReference type="GO" id="GO:0030163">
    <property type="term" value="P:protein catabolic process"/>
    <property type="evidence" value="ECO:0007669"/>
    <property type="project" value="UniProtKB-ARBA"/>
</dbReference>
<dbReference type="Gene3D" id="3.20.20.80">
    <property type="entry name" value="Glycosidases"/>
    <property type="match status" value="1"/>
</dbReference>
<feature type="domain" description="Glycosyl hydrolase family 30 beta sandwich" evidence="12">
    <location>
        <begin position="586"/>
        <end position="650"/>
    </location>
</feature>
<dbReference type="EMBL" id="JH818506">
    <property type="protein sequence ID" value="EKC20499.1"/>
    <property type="molecule type" value="Genomic_DNA"/>
</dbReference>
<dbReference type="AlphaFoldDB" id="K1PNS1"/>
<keyword evidence="6" id="KW-0732">Signal</keyword>
<dbReference type="InParanoid" id="K1PNS1"/>
<dbReference type="Pfam" id="PF02055">
    <property type="entry name" value="Glyco_hydro_30"/>
    <property type="match status" value="1"/>
</dbReference>
<reference evidence="13" key="1">
    <citation type="journal article" date="2012" name="Nature">
        <title>The oyster genome reveals stress adaptation and complexity of shell formation.</title>
        <authorList>
            <person name="Zhang G."/>
            <person name="Fang X."/>
            <person name="Guo X."/>
            <person name="Li L."/>
            <person name="Luo R."/>
            <person name="Xu F."/>
            <person name="Yang P."/>
            <person name="Zhang L."/>
            <person name="Wang X."/>
            <person name="Qi H."/>
            <person name="Xiong Z."/>
            <person name="Que H."/>
            <person name="Xie Y."/>
            <person name="Holland P.W."/>
            <person name="Paps J."/>
            <person name="Zhu Y."/>
            <person name="Wu F."/>
            <person name="Chen Y."/>
            <person name="Wang J."/>
            <person name="Peng C."/>
            <person name="Meng J."/>
            <person name="Yang L."/>
            <person name="Liu J."/>
            <person name="Wen B."/>
            <person name="Zhang N."/>
            <person name="Huang Z."/>
            <person name="Zhu Q."/>
            <person name="Feng Y."/>
            <person name="Mount A."/>
            <person name="Hedgecock D."/>
            <person name="Xu Z."/>
            <person name="Liu Y."/>
            <person name="Domazet-Loso T."/>
            <person name="Du Y."/>
            <person name="Sun X."/>
            <person name="Zhang S."/>
            <person name="Liu B."/>
            <person name="Cheng P."/>
            <person name="Jiang X."/>
            <person name="Li J."/>
            <person name="Fan D."/>
            <person name="Wang W."/>
            <person name="Fu W."/>
            <person name="Wang T."/>
            <person name="Wang B."/>
            <person name="Zhang J."/>
            <person name="Peng Z."/>
            <person name="Li Y."/>
            <person name="Li N."/>
            <person name="Wang J."/>
            <person name="Chen M."/>
            <person name="He Y."/>
            <person name="Tan F."/>
            <person name="Song X."/>
            <person name="Zheng Q."/>
            <person name="Huang R."/>
            <person name="Yang H."/>
            <person name="Du X."/>
            <person name="Chen L."/>
            <person name="Yang M."/>
            <person name="Gaffney P.M."/>
            <person name="Wang S."/>
            <person name="Luo L."/>
            <person name="She Z."/>
            <person name="Ming Y."/>
            <person name="Huang W."/>
            <person name="Zhang S."/>
            <person name="Huang B."/>
            <person name="Zhang Y."/>
            <person name="Qu T."/>
            <person name="Ni P."/>
            <person name="Miao G."/>
            <person name="Wang J."/>
            <person name="Wang Q."/>
            <person name="Steinberg C.E."/>
            <person name="Wang H."/>
            <person name="Li N."/>
            <person name="Qian L."/>
            <person name="Zhang G."/>
            <person name="Li Y."/>
            <person name="Yang H."/>
            <person name="Liu X."/>
            <person name="Wang J."/>
            <person name="Yin Y."/>
            <person name="Wang J."/>
        </authorList>
    </citation>
    <scope>NUCLEOTIDE SEQUENCE [LARGE SCALE GENOMIC DNA]</scope>
    <source>
        <strain evidence="13">05x7-T-G4-1.051#20</strain>
    </source>
</reference>
<dbReference type="GO" id="GO:0005764">
    <property type="term" value="C:lysosome"/>
    <property type="evidence" value="ECO:0007669"/>
    <property type="project" value="UniProtKB-ARBA"/>
</dbReference>
<dbReference type="InterPro" id="IPR033452">
    <property type="entry name" value="GH30_C"/>
</dbReference>
<dbReference type="PANTHER" id="PTHR11069">
    <property type="entry name" value="GLUCOSYLCERAMIDASE"/>
    <property type="match status" value="1"/>
</dbReference>
<dbReference type="Pfam" id="PF17189">
    <property type="entry name" value="Glyco_hydro_30C"/>
    <property type="match status" value="1"/>
</dbReference>
<dbReference type="GO" id="GO:0005102">
    <property type="term" value="F:signaling receptor binding"/>
    <property type="evidence" value="ECO:0007669"/>
    <property type="project" value="UniProtKB-ARBA"/>
</dbReference>